<dbReference type="AlphaFoldDB" id="A0A1F7XHG4"/>
<dbReference type="Pfam" id="PF00276">
    <property type="entry name" value="Ribosomal_L23"/>
    <property type="match status" value="1"/>
</dbReference>
<dbReference type="GO" id="GO:0005840">
    <property type="term" value="C:ribosome"/>
    <property type="evidence" value="ECO:0007669"/>
    <property type="project" value="UniProtKB-KW"/>
</dbReference>
<evidence type="ECO:0000256" key="2">
    <source>
        <dbReference type="ARBA" id="ARBA00022980"/>
    </source>
</evidence>
<proteinExistence type="inferred from homology"/>
<dbReference type="Proteomes" id="UP000179013">
    <property type="component" value="Unassembled WGS sequence"/>
</dbReference>
<evidence type="ECO:0000313" key="5">
    <source>
        <dbReference type="EMBL" id="OGM14472.1"/>
    </source>
</evidence>
<dbReference type="Gene3D" id="3.30.70.330">
    <property type="match status" value="1"/>
</dbReference>
<protein>
    <recommendedName>
        <fullName evidence="4">50S ribosomal protein L23</fullName>
    </recommendedName>
</protein>
<comment type="caution">
    <text evidence="5">The sequence shown here is derived from an EMBL/GenBank/DDBJ whole genome shotgun (WGS) entry which is preliminary data.</text>
</comment>
<accession>A0A1F7XHG4</accession>
<reference evidence="5 6" key="1">
    <citation type="journal article" date="2016" name="Nat. Commun.">
        <title>Thousands of microbial genomes shed light on interconnected biogeochemical processes in an aquifer system.</title>
        <authorList>
            <person name="Anantharaman K."/>
            <person name="Brown C.T."/>
            <person name="Hug L.A."/>
            <person name="Sharon I."/>
            <person name="Castelle C.J."/>
            <person name="Probst A.J."/>
            <person name="Thomas B.C."/>
            <person name="Singh A."/>
            <person name="Wilkins M.J."/>
            <person name="Karaoz U."/>
            <person name="Brodie E.L."/>
            <person name="Williams K.H."/>
            <person name="Hubbard S.S."/>
            <person name="Banfield J.F."/>
        </authorList>
    </citation>
    <scope>NUCLEOTIDE SEQUENCE [LARGE SCALE GENOMIC DNA]</scope>
</reference>
<evidence type="ECO:0000256" key="3">
    <source>
        <dbReference type="ARBA" id="ARBA00023274"/>
    </source>
</evidence>
<dbReference type="InterPro" id="IPR012677">
    <property type="entry name" value="Nucleotide-bd_a/b_plait_sf"/>
</dbReference>
<dbReference type="EMBL" id="MGFU01000004">
    <property type="protein sequence ID" value="OGM14472.1"/>
    <property type="molecule type" value="Genomic_DNA"/>
</dbReference>
<dbReference type="SUPFAM" id="SSF54189">
    <property type="entry name" value="Ribosomal proteins S24e, L23 and L15e"/>
    <property type="match status" value="1"/>
</dbReference>
<dbReference type="GO" id="GO:0006412">
    <property type="term" value="P:translation"/>
    <property type="evidence" value="ECO:0007669"/>
    <property type="project" value="InterPro"/>
</dbReference>
<sequence>MKLQAVLTEKSLLEAKRGNYIFLVDRNMTKYQINKLVSEVFGVTVSKVRTLNLRRNVRRTVTGKKKITPAGKKAIVTLSGKDKIDLFEEKSNKKTKKR</sequence>
<dbReference type="GO" id="GO:1990904">
    <property type="term" value="C:ribonucleoprotein complex"/>
    <property type="evidence" value="ECO:0007669"/>
    <property type="project" value="UniProtKB-KW"/>
</dbReference>
<dbReference type="InterPro" id="IPR012678">
    <property type="entry name" value="Ribosomal_uL23/eL15/eS24_sf"/>
</dbReference>
<name>A0A1F7XHG4_9BACT</name>
<comment type="similarity">
    <text evidence="1">Belongs to the universal ribosomal protein uL23 family.</text>
</comment>
<evidence type="ECO:0000256" key="1">
    <source>
        <dbReference type="ARBA" id="ARBA00006700"/>
    </source>
</evidence>
<evidence type="ECO:0000256" key="4">
    <source>
        <dbReference type="ARBA" id="ARBA00035481"/>
    </source>
</evidence>
<dbReference type="GO" id="GO:0003735">
    <property type="term" value="F:structural constituent of ribosome"/>
    <property type="evidence" value="ECO:0007669"/>
    <property type="project" value="InterPro"/>
</dbReference>
<keyword evidence="3" id="KW-0687">Ribonucleoprotein</keyword>
<evidence type="ECO:0000313" key="6">
    <source>
        <dbReference type="Proteomes" id="UP000179013"/>
    </source>
</evidence>
<gene>
    <name evidence="5" type="ORF">A2V80_00800</name>
</gene>
<keyword evidence="2 5" id="KW-0689">Ribosomal protein</keyword>
<dbReference type="InterPro" id="IPR013025">
    <property type="entry name" value="Ribosomal_uL23-like"/>
</dbReference>
<organism evidence="5 6">
    <name type="scientific">Candidatus Woesebacteria bacterium RBG_16_39_8b</name>
    <dbReference type="NCBI Taxonomy" id="1802482"/>
    <lineage>
        <taxon>Bacteria</taxon>
        <taxon>Candidatus Woeseibacteriota</taxon>
    </lineage>
</organism>